<proteinExistence type="predicted"/>
<organism evidence="1 2">
    <name type="scientific">Panagrolaimus sp. PS1159</name>
    <dbReference type="NCBI Taxonomy" id="55785"/>
    <lineage>
        <taxon>Eukaryota</taxon>
        <taxon>Metazoa</taxon>
        <taxon>Ecdysozoa</taxon>
        <taxon>Nematoda</taxon>
        <taxon>Chromadorea</taxon>
        <taxon>Rhabditida</taxon>
        <taxon>Tylenchina</taxon>
        <taxon>Panagrolaimomorpha</taxon>
        <taxon>Panagrolaimoidea</taxon>
        <taxon>Panagrolaimidae</taxon>
        <taxon>Panagrolaimus</taxon>
    </lineage>
</organism>
<dbReference type="WBParaSite" id="PS1159_v2.g8508.t1">
    <property type="protein sequence ID" value="PS1159_v2.g8508.t1"/>
    <property type="gene ID" value="PS1159_v2.g8508"/>
</dbReference>
<name>A0AC35GTG7_9BILA</name>
<evidence type="ECO:0000313" key="2">
    <source>
        <dbReference type="WBParaSite" id="PS1159_v2.g8508.t1"/>
    </source>
</evidence>
<accession>A0AC35GTG7</accession>
<evidence type="ECO:0000313" key="1">
    <source>
        <dbReference type="Proteomes" id="UP000887580"/>
    </source>
</evidence>
<reference evidence="2" key="1">
    <citation type="submission" date="2022-11" db="UniProtKB">
        <authorList>
            <consortium name="WormBaseParasite"/>
        </authorList>
    </citation>
    <scope>IDENTIFICATION</scope>
</reference>
<protein>
    <submittedName>
        <fullName evidence="2">C2H2-type domain-containing protein</fullName>
    </submittedName>
</protein>
<sequence length="304" mass="34914">MQLIEKLMSKKKTCQFIHPAYRALILRKQRLCRRSKRKIPTAQKLVDRAIHYSPTPCVRPFLCQNCGMSSCELDIIRHHNCGKKIGGLSEYSNWQRIVSHGYRSKAKDALAILETIPYPQLARIKQHNSKNHEEAVDGPVAPTFNPKSLADYAYDALDKIHFSQPPDKFVVNGPHKLLKRDMLVDKDDGCTPRRLGYYCFGCQKIYRPYFAFDEHLEENSCCHTVEPLEVDITSYFPLNGSTVAPTTIISSIKISTYLCTQCQQSDFKSREEFHEHLFECARNPNFDTDEYPTPEPTLSEASSF</sequence>
<dbReference type="Proteomes" id="UP000887580">
    <property type="component" value="Unplaced"/>
</dbReference>